<accession>A0A5B7JV76</accession>
<reference evidence="1 2" key="1">
    <citation type="submission" date="2019-05" db="EMBL/GenBank/DDBJ databases">
        <title>Another draft genome of Portunus trituberculatus and its Hox gene families provides insights of decapod evolution.</title>
        <authorList>
            <person name="Jeong J.-H."/>
            <person name="Song I."/>
            <person name="Kim S."/>
            <person name="Choi T."/>
            <person name="Kim D."/>
            <person name="Ryu S."/>
            <person name="Kim W."/>
        </authorList>
    </citation>
    <scope>NUCLEOTIDE SEQUENCE [LARGE SCALE GENOMIC DNA]</scope>
    <source>
        <tissue evidence="1">Muscle</tissue>
    </source>
</reference>
<name>A0A5B7JV76_PORTR</name>
<proteinExistence type="predicted"/>
<dbReference type="EMBL" id="VSRR010129039">
    <property type="protein sequence ID" value="MPD01902.1"/>
    <property type="molecule type" value="Genomic_DNA"/>
</dbReference>
<evidence type="ECO:0000313" key="1">
    <source>
        <dbReference type="EMBL" id="MPD01902.1"/>
    </source>
</evidence>
<comment type="caution">
    <text evidence="1">The sequence shown here is derived from an EMBL/GenBank/DDBJ whole genome shotgun (WGS) entry which is preliminary data.</text>
</comment>
<evidence type="ECO:0000313" key="2">
    <source>
        <dbReference type="Proteomes" id="UP000324222"/>
    </source>
</evidence>
<keyword evidence="2" id="KW-1185">Reference proteome</keyword>
<protein>
    <submittedName>
        <fullName evidence="1">Uncharacterized protein</fullName>
    </submittedName>
</protein>
<organism evidence="1 2">
    <name type="scientific">Portunus trituberculatus</name>
    <name type="common">Swimming crab</name>
    <name type="synonym">Neptunus trituberculatus</name>
    <dbReference type="NCBI Taxonomy" id="210409"/>
    <lineage>
        <taxon>Eukaryota</taxon>
        <taxon>Metazoa</taxon>
        <taxon>Ecdysozoa</taxon>
        <taxon>Arthropoda</taxon>
        <taxon>Crustacea</taxon>
        <taxon>Multicrustacea</taxon>
        <taxon>Malacostraca</taxon>
        <taxon>Eumalacostraca</taxon>
        <taxon>Eucarida</taxon>
        <taxon>Decapoda</taxon>
        <taxon>Pleocyemata</taxon>
        <taxon>Brachyura</taxon>
        <taxon>Eubrachyura</taxon>
        <taxon>Portunoidea</taxon>
        <taxon>Portunidae</taxon>
        <taxon>Portuninae</taxon>
        <taxon>Portunus</taxon>
    </lineage>
</organism>
<dbReference type="Proteomes" id="UP000324222">
    <property type="component" value="Unassembled WGS sequence"/>
</dbReference>
<sequence>MRGRGGESSPSM</sequence>
<gene>
    <name evidence="1" type="ORF">E2C01_097450</name>
</gene>